<evidence type="ECO:0000313" key="1">
    <source>
        <dbReference type="EMBL" id="QHT30627.1"/>
    </source>
</evidence>
<proteinExistence type="predicted"/>
<dbReference type="EMBL" id="MN738904">
    <property type="protein sequence ID" value="QHT30627.1"/>
    <property type="molecule type" value="Genomic_DNA"/>
</dbReference>
<name>A0A6C0ENP5_9ZZZZ</name>
<accession>A0A6C0ENP5</accession>
<organism evidence="1">
    <name type="scientific">viral metagenome</name>
    <dbReference type="NCBI Taxonomy" id="1070528"/>
    <lineage>
        <taxon>unclassified sequences</taxon>
        <taxon>metagenomes</taxon>
        <taxon>organismal metagenomes</taxon>
    </lineage>
</organism>
<dbReference type="AlphaFoldDB" id="A0A6C0ENP5"/>
<sequence>MVSYPILNELAEGENKDCCAIFDKHFQELVKNFNLEVILNRYCSSREIKSAKYRYCCDYIEKKLNIVLFQKVLKAIEKHHQIIKK</sequence>
<reference evidence="1" key="1">
    <citation type="journal article" date="2020" name="Nature">
        <title>Giant virus diversity and host interactions through global metagenomics.</title>
        <authorList>
            <person name="Schulz F."/>
            <person name="Roux S."/>
            <person name="Paez-Espino D."/>
            <person name="Jungbluth S."/>
            <person name="Walsh D.A."/>
            <person name="Denef V.J."/>
            <person name="McMahon K.D."/>
            <person name="Konstantinidis K.T."/>
            <person name="Eloe-Fadrosh E.A."/>
            <person name="Kyrpides N.C."/>
            <person name="Woyke T."/>
        </authorList>
    </citation>
    <scope>NUCLEOTIDE SEQUENCE</scope>
    <source>
        <strain evidence="1">GVMAG-M-3300009151-35</strain>
    </source>
</reference>
<protein>
    <submittedName>
        <fullName evidence="1">Uncharacterized protein</fullName>
    </submittedName>
</protein>